<evidence type="ECO:0000313" key="3">
    <source>
        <dbReference type="Proteomes" id="UP000220527"/>
    </source>
</evidence>
<gene>
    <name evidence="2" type="ORF">CJ255_11785</name>
</gene>
<comment type="caution">
    <text evidence="2">The sequence shown here is derived from an EMBL/GenBank/DDBJ whole genome shotgun (WGS) entry which is preliminary data.</text>
</comment>
<dbReference type="GO" id="GO:0005524">
    <property type="term" value="F:ATP binding"/>
    <property type="evidence" value="ECO:0007669"/>
    <property type="project" value="InterPro"/>
</dbReference>
<dbReference type="AlphaFoldDB" id="A0A2A6RJ51"/>
<feature type="domain" description="ATPase AAA-type core" evidence="1">
    <location>
        <begin position="5"/>
        <end position="84"/>
    </location>
</feature>
<dbReference type="InterPro" id="IPR027417">
    <property type="entry name" value="P-loop_NTPase"/>
</dbReference>
<reference evidence="3" key="1">
    <citation type="submission" date="2017-08" db="EMBL/GenBank/DDBJ databases">
        <authorList>
            <person name="Grouzdev D.S."/>
            <person name="Gaisin V.A."/>
            <person name="Rysina M.S."/>
            <person name="Gorlenko V.M."/>
        </authorList>
    </citation>
    <scope>NUCLEOTIDE SEQUENCE [LARGE SCALE GENOMIC DNA]</scope>
    <source>
        <strain evidence="3">Kir15-3F</strain>
    </source>
</reference>
<dbReference type="GO" id="GO:0006302">
    <property type="term" value="P:double-strand break repair"/>
    <property type="evidence" value="ECO:0007669"/>
    <property type="project" value="TreeGrafter"/>
</dbReference>
<dbReference type="InterPro" id="IPR003959">
    <property type="entry name" value="ATPase_AAA_core"/>
</dbReference>
<accession>A0A2A6RJ51</accession>
<evidence type="ECO:0000313" key="2">
    <source>
        <dbReference type="EMBL" id="PDW02880.1"/>
    </source>
</evidence>
<dbReference type="GO" id="GO:0016887">
    <property type="term" value="F:ATP hydrolysis activity"/>
    <property type="evidence" value="ECO:0007669"/>
    <property type="project" value="InterPro"/>
</dbReference>
<dbReference type="EMBL" id="NQWI01000049">
    <property type="protein sequence ID" value="PDW02880.1"/>
    <property type="molecule type" value="Genomic_DNA"/>
</dbReference>
<proteinExistence type="predicted"/>
<dbReference type="PANTHER" id="PTHR32182">
    <property type="entry name" value="DNA REPLICATION AND REPAIR PROTEIN RECF"/>
    <property type="match status" value="1"/>
</dbReference>
<evidence type="ECO:0000259" key="1">
    <source>
        <dbReference type="Pfam" id="PF13304"/>
    </source>
</evidence>
<dbReference type="Gene3D" id="3.40.50.300">
    <property type="entry name" value="P-loop containing nucleotide triphosphate hydrolases"/>
    <property type="match status" value="1"/>
</dbReference>
<organism evidence="2 3">
    <name type="scientific">Candidatus Viridilinea mediisalina</name>
    <dbReference type="NCBI Taxonomy" id="2024553"/>
    <lineage>
        <taxon>Bacteria</taxon>
        <taxon>Bacillati</taxon>
        <taxon>Chloroflexota</taxon>
        <taxon>Chloroflexia</taxon>
        <taxon>Chloroflexales</taxon>
        <taxon>Chloroflexineae</taxon>
        <taxon>Oscillochloridaceae</taxon>
        <taxon>Candidatus Viridilinea</taxon>
    </lineage>
</organism>
<protein>
    <recommendedName>
        <fullName evidence="1">ATPase AAA-type core domain-containing protein</fullName>
    </recommendedName>
</protein>
<keyword evidence="3" id="KW-1185">Reference proteome</keyword>
<dbReference type="RefSeq" id="WP_097644302.1">
    <property type="nucleotide sequence ID" value="NZ_NQWI01000049.1"/>
</dbReference>
<name>A0A2A6RJ51_9CHLR</name>
<dbReference type="SUPFAM" id="SSF52540">
    <property type="entry name" value="P-loop containing nucleoside triphosphate hydrolases"/>
    <property type="match status" value="1"/>
</dbReference>
<sequence length="139" mass="15775">MLQWREKNSDVIFGPHQASDGTLRIMALITLLLQPASERPKVIILDEPELGLHPHAMSMLAGILHSASIQTQIIVATQSTTLIDHFLPHQIIVVDRPNRASEFKRLDADRLADWLEGYSYCREMSSFCQMAQEIGEFVY</sequence>
<dbReference type="GO" id="GO:0000731">
    <property type="term" value="P:DNA synthesis involved in DNA repair"/>
    <property type="evidence" value="ECO:0007669"/>
    <property type="project" value="TreeGrafter"/>
</dbReference>
<dbReference type="Pfam" id="PF13304">
    <property type="entry name" value="AAA_21"/>
    <property type="match status" value="1"/>
</dbReference>
<dbReference type="OrthoDB" id="9810873at2"/>
<dbReference type="Proteomes" id="UP000220527">
    <property type="component" value="Unassembled WGS sequence"/>
</dbReference>
<dbReference type="PANTHER" id="PTHR32182:SF22">
    <property type="entry name" value="ATP-DEPENDENT ENDONUCLEASE, OLD FAMILY-RELATED"/>
    <property type="match status" value="1"/>
</dbReference>